<dbReference type="GO" id="GO:0003723">
    <property type="term" value="F:RNA binding"/>
    <property type="evidence" value="ECO:0007669"/>
    <property type="project" value="UniProtKB-KW"/>
</dbReference>
<dbReference type="EMBL" id="OZ034817">
    <property type="protein sequence ID" value="CAL1384636.1"/>
    <property type="molecule type" value="Genomic_DNA"/>
</dbReference>
<protein>
    <recommendedName>
        <fullName evidence="9">RNase III domain-containing protein</fullName>
    </recommendedName>
</protein>
<keyword evidence="7" id="KW-0460">Magnesium</keyword>
<evidence type="ECO:0000313" key="11">
    <source>
        <dbReference type="Proteomes" id="UP001497516"/>
    </source>
</evidence>
<evidence type="ECO:0000256" key="3">
    <source>
        <dbReference type="ARBA" id="ARBA00022722"/>
    </source>
</evidence>
<dbReference type="Gene3D" id="3.30.160.20">
    <property type="match status" value="1"/>
</dbReference>
<dbReference type="SMART" id="SM00535">
    <property type="entry name" value="RIBOc"/>
    <property type="match status" value="1"/>
</dbReference>
<dbReference type="CDD" id="cd00593">
    <property type="entry name" value="RIBOc"/>
    <property type="match status" value="1"/>
</dbReference>
<dbReference type="SUPFAM" id="SSF69065">
    <property type="entry name" value="RNase III domain-like"/>
    <property type="match status" value="1"/>
</dbReference>
<keyword evidence="6" id="KW-0378">Hydrolase</keyword>
<dbReference type="GO" id="GO:0005737">
    <property type="term" value="C:cytoplasm"/>
    <property type="evidence" value="ECO:0007669"/>
    <property type="project" value="TreeGrafter"/>
</dbReference>
<dbReference type="PANTHER" id="PTHR14950">
    <property type="entry name" value="DICER-RELATED"/>
    <property type="match status" value="1"/>
</dbReference>
<proteinExistence type="predicted"/>
<dbReference type="AlphaFoldDB" id="A0AAV2EF91"/>
<evidence type="ECO:0000313" key="10">
    <source>
        <dbReference type="EMBL" id="CAL1384636.1"/>
    </source>
</evidence>
<accession>A0AAV2EF91</accession>
<dbReference type="GO" id="GO:0046872">
    <property type="term" value="F:metal ion binding"/>
    <property type="evidence" value="ECO:0007669"/>
    <property type="project" value="UniProtKB-KW"/>
</dbReference>
<dbReference type="PROSITE" id="PS50142">
    <property type="entry name" value="RNASE_3_2"/>
    <property type="match status" value="1"/>
</dbReference>
<keyword evidence="5" id="KW-0255">Endonuclease</keyword>
<reference evidence="10 11" key="1">
    <citation type="submission" date="2024-04" db="EMBL/GenBank/DDBJ databases">
        <authorList>
            <person name="Fracassetti M."/>
        </authorList>
    </citation>
    <scope>NUCLEOTIDE SEQUENCE [LARGE SCALE GENOMIC DNA]</scope>
</reference>
<dbReference type="InterPro" id="IPR036389">
    <property type="entry name" value="RNase_III_sf"/>
</dbReference>
<evidence type="ECO:0000256" key="2">
    <source>
        <dbReference type="ARBA" id="ARBA00001946"/>
    </source>
</evidence>
<dbReference type="Proteomes" id="UP001497516">
    <property type="component" value="Chromosome 4"/>
</dbReference>
<evidence type="ECO:0000256" key="6">
    <source>
        <dbReference type="ARBA" id="ARBA00022801"/>
    </source>
</evidence>
<dbReference type="GO" id="GO:0004525">
    <property type="term" value="F:ribonuclease III activity"/>
    <property type="evidence" value="ECO:0007669"/>
    <property type="project" value="InterPro"/>
</dbReference>
<dbReference type="InterPro" id="IPR000999">
    <property type="entry name" value="RNase_III_dom"/>
</dbReference>
<dbReference type="Gene3D" id="1.10.1520.10">
    <property type="entry name" value="Ribonuclease III domain"/>
    <property type="match status" value="1"/>
</dbReference>
<dbReference type="Pfam" id="PF14709">
    <property type="entry name" value="DND1_DSRM"/>
    <property type="match status" value="1"/>
</dbReference>
<comment type="cofactor">
    <cofactor evidence="1">
        <name>Mn(2+)</name>
        <dbReference type="ChEBI" id="CHEBI:29035"/>
    </cofactor>
</comment>
<evidence type="ECO:0000259" key="9">
    <source>
        <dbReference type="PROSITE" id="PS50142"/>
    </source>
</evidence>
<dbReference type="FunFam" id="1.10.1520.10:FF:000004">
    <property type="entry name" value="Endoribonuclease dicer-like 1"/>
    <property type="match status" value="1"/>
</dbReference>
<evidence type="ECO:0000256" key="4">
    <source>
        <dbReference type="ARBA" id="ARBA00022723"/>
    </source>
</evidence>
<evidence type="ECO:0000256" key="5">
    <source>
        <dbReference type="ARBA" id="ARBA00022759"/>
    </source>
</evidence>
<keyword evidence="4" id="KW-0479">Metal-binding</keyword>
<name>A0AAV2EF91_9ROSI</name>
<keyword evidence="3" id="KW-0540">Nuclease</keyword>
<gene>
    <name evidence="10" type="ORF">LTRI10_LOCUS25824</name>
</gene>
<dbReference type="Pfam" id="PF00636">
    <property type="entry name" value="Ribonuclease_3"/>
    <property type="match status" value="1"/>
</dbReference>
<dbReference type="PROSITE" id="PS00517">
    <property type="entry name" value="RNASE_3_1"/>
    <property type="match status" value="1"/>
</dbReference>
<organism evidence="10 11">
    <name type="scientific">Linum trigynum</name>
    <dbReference type="NCBI Taxonomy" id="586398"/>
    <lineage>
        <taxon>Eukaryota</taxon>
        <taxon>Viridiplantae</taxon>
        <taxon>Streptophyta</taxon>
        <taxon>Embryophyta</taxon>
        <taxon>Tracheophyta</taxon>
        <taxon>Spermatophyta</taxon>
        <taxon>Magnoliopsida</taxon>
        <taxon>eudicotyledons</taxon>
        <taxon>Gunneridae</taxon>
        <taxon>Pentapetalae</taxon>
        <taxon>rosids</taxon>
        <taxon>fabids</taxon>
        <taxon>Malpighiales</taxon>
        <taxon>Linaceae</taxon>
        <taxon>Linum</taxon>
    </lineage>
</organism>
<feature type="domain" description="RNase III" evidence="9">
    <location>
        <begin position="15"/>
        <end position="160"/>
    </location>
</feature>
<dbReference type="GO" id="GO:0005634">
    <property type="term" value="C:nucleus"/>
    <property type="evidence" value="ECO:0007669"/>
    <property type="project" value="TreeGrafter"/>
</dbReference>
<sequence length="354" mass="39476">MDQILFNQYGSAGTVSEVEKILGYVFDDKELLVDALTHSSSIPSPRNYQRLEFVGDAVIQLAVSNYLFLQSPPLDPRNLSLLRAANVSTEKLARVAVRRGFYKFVRRNSAALDDRVREFEYAVRQEDESDPLVYGGSMKAPKVLADIVESIAAAVYADVGFNLETLWKIFRGILEPIVTLEHLERQPQPVTRLFDLCQKQGKHVDIKYWRSGTKTVASIFVDGSFVVSDSSDYKEIAKLDACRKAFDIVVSELPSTDSSTLAAGSSGYDGSTLTIQDAKQKLNEMCVKQKWPKPCYCIMIEEGRPHEKIYVSAVEVTTPDGMLYIPGDAKSRVKDAETSAATFMLHVLQHSKIS</sequence>
<dbReference type="PANTHER" id="PTHR14950:SF49">
    <property type="entry name" value="RIBONUCLEASE 3-LIKE PROTEIN 2-RELATED"/>
    <property type="match status" value="1"/>
</dbReference>
<comment type="cofactor">
    <cofactor evidence="2">
        <name>Mg(2+)</name>
        <dbReference type="ChEBI" id="CHEBI:18420"/>
    </cofactor>
</comment>
<dbReference type="GO" id="GO:0030422">
    <property type="term" value="P:siRNA processing"/>
    <property type="evidence" value="ECO:0007669"/>
    <property type="project" value="TreeGrafter"/>
</dbReference>
<evidence type="ECO:0000256" key="7">
    <source>
        <dbReference type="ARBA" id="ARBA00022842"/>
    </source>
</evidence>
<dbReference type="SUPFAM" id="SSF54768">
    <property type="entry name" value="dsRNA-binding domain-like"/>
    <property type="match status" value="2"/>
</dbReference>
<keyword evidence="11" id="KW-1185">Reference proteome</keyword>
<evidence type="ECO:0000256" key="1">
    <source>
        <dbReference type="ARBA" id="ARBA00001936"/>
    </source>
</evidence>
<keyword evidence="8" id="KW-0694">RNA-binding</keyword>
<evidence type="ECO:0000256" key="8">
    <source>
        <dbReference type="ARBA" id="ARBA00022884"/>
    </source>
</evidence>
<dbReference type="SMART" id="SM00358">
    <property type="entry name" value="DSRM"/>
    <property type="match status" value="1"/>
</dbReference>
<dbReference type="InterPro" id="IPR014720">
    <property type="entry name" value="dsRBD_dom"/>
</dbReference>